<dbReference type="SUPFAM" id="SSF56112">
    <property type="entry name" value="Protein kinase-like (PK-like)"/>
    <property type="match status" value="1"/>
</dbReference>
<dbReference type="InterPro" id="IPR008271">
    <property type="entry name" value="Ser/Thr_kinase_AS"/>
</dbReference>
<evidence type="ECO:0000256" key="3">
    <source>
        <dbReference type="ARBA" id="ARBA00022777"/>
    </source>
</evidence>
<evidence type="ECO:0000313" key="8">
    <source>
        <dbReference type="Proteomes" id="UP001418222"/>
    </source>
</evidence>
<keyword evidence="4 5" id="KW-0067">ATP-binding</keyword>
<dbReference type="Gene3D" id="3.30.200.20">
    <property type="entry name" value="Phosphorylase Kinase, domain 1"/>
    <property type="match status" value="1"/>
</dbReference>
<evidence type="ECO:0000256" key="4">
    <source>
        <dbReference type="ARBA" id="ARBA00022840"/>
    </source>
</evidence>
<dbReference type="Gene3D" id="1.10.510.10">
    <property type="entry name" value="Transferase(Phosphotransferase) domain 1"/>
    <property type="match status" value="1"/>
</dbReference>
<dbReference type="InterPro" id="IPR017441">
    <property type="entry name" value="Protein_kinase_ATP_BS"/>
</dbReference>
<evidence type="ECO:0000313" key="7">
    <source>
        <dbReference type="EMBL" id="KAK8944912.1"/>
    </source>
</evidence>
<dbReference type="GO" id="GO:0004672">
    <property type="term" value="F:protein kinase activity"/>
    <property type="evidence" value="ECO:0007669"/>
    <property type="project" value="InterPro"/>
</dbReference>
<dbReference type="InterPro" id="IPR000719">
    <property type="entry name" value="Prot_kinase_dom"/>
</dbReference>
<keyword evidence="1" id="KW-0808">Transferase</keyword>
<feature type="binding site" evidence="5">
    <location>
        <position position="322"/>
    </location>
    <ligand>
        <name>ATP</name>
        <dbReference type="ChEBI" id="CHEBI:30616"/>
    </ligand>
</feature>
<dbReference type="SMART" id="SM00220">
    <property type="entry name" value="S_TKc"/>
    <property type="match status" value="1"/>
</dbReference>
<dbReference type="Proteomes" id="UP001418222">
    <property type="component" value="Unassembled WGS sequence"/>
</dbReference>
<proteinExistence type="predicted"/>
<reference evidence="7 8" key="1">
    <citation type="journal article" date="2022" name="Nat. Plants">
        <title>Genomes of leafy and leafless Platanthera orchids illuminate the evolution of mycoheterotrophy.</title>
        <authorList>
            <person name="Li M.H."/>
            <person name="Liu K.W."/>
            <person name="Li Z."/>
            <person name="Lu H.C."/>
            <person name="Ye Q.L."/>
            <person name="Zhang D."/>
            <person name="Wang J.Y."/>
            <person name="Li Y.F."/>
            <person name="Zhong Z.M."/>
            <person name="Liu X."/>
            <person name="Yu X."/>
            <person name="Liu D.K."/>
            <person name="Tu X.D."/>
            <person name="Liu B."/>
            <person name="Hao Y."/>
            <person name="Liao X.Y."/>
            <person name="Jiang Y.T."/>
            <person name="Sun W.H."/>
            <person name="Chen J."/>
            <person name="Chen Y.Q."/>
            <person name="Ai Y."/>
            <person name="Zhai J.W."/>
            <person name="Wu S.S."/>
            <person name="Zhou Z."/>
            <person name="Hsiao Y.Y."/>
            <person name="Wu W.L."/>
            <person name="Chen Y.Y."/>
            <person name="Lin Y.F."/>
            <person name="Hsu J.L."/>
            <person name="Li C.Y."/>
            <person name="Wang Z.W."/>
            <person name="Zhao X."/>
            <person name="Zhong W.Y."/>
            <person name="Ma X.K."/>
            <person name="Ma L."/>
            <person name="Huang J."/>
            <person name="Chen G.Z."/>
            <person name="Huang M.Z."/>
            <person name="Huang L."/>
            <person name="Peng D.H."/>
            <person name="Luo Y.B."/>
            <person name="Zou S.Q."/>
            <person name="Chen S.P."/>
            <person name="Lan S."/>
            <person name="Tsai W.C."/>
            <person name="Van de Peer Y."/>
            <person name="Liu Z.J."/>
        </authorList>
    </citation>
    <scope>NUCLEOTIDE SEQUENCE [LARGE SCALE GENOMIC DNA]</scope>
    <source>
        <strain evidence="7">Lor287</strain>
    </source>
</reference>
<dbReference type="PROSITE" id="PS00107">
    <property type="entry name" value="PROTEIN_KINASE_ATP"/>
    <property type="match status" value="1"/>
</dbReference>
<comment type="caution">
    <text evidence="7">The sequence shown here is derived from an EMBL/GenBank/DDBJ whole genome shotgun (WGS) entry which is preliminary data.</text>
</comment>
<dbReference type="InterPro" id="IPR011009">
    <property type="entry name" value="Kinase-like_dom_sf"/>
</dbReference>
<dbReference type="GO" id="GO:0005524">
    <property type="term" value="F:ATP binding"/>
    <property type="evidence" value="ECO:0007669"/>
    <property type="project" value="UniProtKB-UniRule"/>
</dbReference>
<name>A0AAP0BQF6_9ASPA</name>
<organism evidence="7 8">
    <name type="scientific">Platanthera zijinensis</name>
    <dbReference type="NCBI Taxonomy" id="2320716"/>
    <lineage>
        <taxon>Eukaryota</taxon>
        <taxon>Viridiplantae</taxon>
        <taxon>Streptophyta</taxon>
        <taxon>Embryophyta</taxon>
        <taxon>Tracheophyta</taxon>
        <taxon>Spermatophyta</taxon>
        <taxon>Magnoliopsida</taxon>
        <taxon>Liliopsida</taxon>
        <taxon>Asparagales</taxon>
        <taxon>Orchidaceae</taxon>
        <taxon>Orchidoideae</taxon>
        <taxon>Orchideae</taxon>
        <taxon>Orchidinae</taxon>
        <taxon>Platanthera</taxon>
    </lineage>
</organism>
<keyword evidence="2 5" id="KW-0547">Nucleotide-binding</keyword>
<evidence type="ECO:0000256" key="5">
    <source>
        <dbReference type="PROSITE-ProRule" id="PRU10141"/>
    </source>
</evidence>
<dbReference type="EMBL" id="JBBWWQ010000006">
    <property type="protein sequence ID" value="KAK8944912.1"/>
    <property type="molecule type" value="Genomic_DNA"/>
</dbReference>
<dbReference type="InterPro" id="IPR046958">
    <property type="entry name" value="RBK1/2/STUNTED"/>
</dbReference>
<sequence>MVVEMGVDEDWPEQRRRSCILAGIQIDGDGRELLGWVIANLAEEDDRVVAVSVSRSGQSPSLINVLDEVFLEHRALCTTKKIVLVGRTARGNSIKKVLVKEAENCAARTMVVGANKNYSFGGSTSLARYCDKKLPATIDLIAVHKGQIVFKRGAAKSKLLPGGKERPDFQMDAKCIAPSSRANSGTKKYRLFDEEEMRGSHMSSVSALVKMLPESKPGWPLLRRAMAANVEASKECEARKMSVIHWVMNLPDRSSAASGSQRELVKNLEMILELNSSSCKFFEYEELQNSTNCFSADNLIGKGGNSNVYMGCLPDSQKVAIKVSKFSEESSRDFSLEVEIITRIQHDRIVPLIGICVDDNNLFSIYPYFSRGSLEENLNGERSEAPLNWDMRFKVAVGVAEALSYLHENCSRPVIHRDIKSSNILLSDEFKPQAMLQNLTDFGLATWAPTNAPCLLTHSNVVGTFGYIAPEYFLYGKASSKIDVYAFGVVLLELLTGRKPINDKSPKGQESLVMWAKPIIERGDIMEILDPNLNGNYEEDQIHRMALAASSCMRRAARRRPPIGQVLNLLRGDSEETMTWMRDHGDGNADQEWQDEEACPGSSIGSHLGLALLDVEDDASVTSLDQNNLNSLDEYIRDRWSRSSSFD</sequence>
<dbReference type="PROSITE" id="PS50011">
    <property type="entry name" value="PROTEIN_KINASE_DOM"/>
    <property type="match status" value="1"/>
</dbReference>
<dbReference type="FunFam" id="3.30.200.20:FF:000268">
    <property type="entry name" value="probable receptor-like serine/threonine-protein kinase At5g57670"/>
    <property type="match status" value="1"/>
</dbReference>
<dbReference type="PROSITE" id="PS00108">
    <property type="entry name" value="PROTEIN_KINASE_ST"/>
    <property type="match status" value="1"/>
</dbReference>
<dbReference type="FunFam" id="1.10.510.10:FF:000284">
    <property type="entry name" value="Putative receptor-like serine/threonine-protein kinase"/>
    <property type="match status" value="1"/>
</dbReference>
<accession>A0AAP0BQF6</accession>
<feature type="domain" description="Protein kinase" evidence="6">
    <location>
        <begin position="294"/>
        <end position="581"/>
    </location>
</feature>
<evidence type="ECO:0000259" key="6">
    <source>
        <dbReference type="PROSITE" id="PS50011"/>
    </source>
</evidence>
<keyword evidence="3 7" id="KW-0418">Kinase</keyword>
<evidence type="ECO:0000256" key="1">
    <source>
        <dbReference type="ARBA" id="ARBA00022679"/>
    </source>
</evidence>
<evidence type="ECO:0000256" key="2">
    <source>
        <dbReference type="ARBA" id="ARBA00022741"/>
    </source>
</evidence>
<gene>
    <name evidence="7" type="primary">PERK9</name>
    <name evidence="7" type="ORF">KSP39_PZI008416</name>
</gene>
<dbReference type="PANTHER" id="PTHR47987:SF11">
    <property type="entry name" value="RECEPTOR-LIKE CYTOSOLIC SERINE_THREONINE-PROTEIN KINASE RBK1 ISOFORM X1"/>
    <property type="match status" value="1"/>
</dbReference>
<keyword evidence="7" id="KW-0675">Receptor</keyword>
<protein>
    <submittedName>
        <fullName evidence="7">Proline-rich receptor-like protein kinase PERK9</fullName>
    </submittedName>
</protein>
<dbReference type="AlphaFoldDB" id="A0AAP0BQF6"/>
<keyword evidence="8" id="KW-1185">Reference proteome</keyword>
<dbReference type="Pfam" id="PF00069">
    <property type="entry name" value="Pkinase"/>
    <property type="match status" value="1"/>
</dbReference>
<dbReference type="PANTHER" id="PTHR47987">
    <property type="entry name" value="OS08G0249100 PROTEIN"/>
    <property type="match status" value="1"/>
</dbReference>